<comment type="caution">
    <text evidence="1">The sequence shown here is derived from an EMBL/GenBank/DDBJ whole genome shotgun (WGS) entry which is preliminary data.</text>
</comment>
<protein>
    <submittedName>
        <fullName evidence="1">Uncharacterized protein</fullName>
    </submittedName>
</protein>
<dbReference type="EMBL" id="JBHFEH010000006">
    <property type="protein sequence ID" value="KAL2056966.1"/>
    <property type="molecule type" value="Genomic_DNA"/>
</dbReference>
<accession>A0ABR4BGL1</accession>
<name>A0ABR4BGL1_9LECA</name>
<evidence type="ECO:0000313" key="1">
    <source>
        <dbReference type="EMBL" id="KAL2056966.1"/>
    </source>
</evidence>
<keyword evidence="2" id="KW-1185">Reference proteome</keyword>
<reference evidence="1 2" key="1">
    <citation type="submission" date="2024-09" db="EMBL/GenBank/DDBJ databases">
        <title>Rethinking Asexuality: The Enigmatic Case of Functional Sexual Genes in Lepraria (Stereocaulaceae).</title>
        <authorList>
            <person name="Doellman M."/>
            <person name="Sun Y."/>
            <person name="Barcenas-Pena A."/>
            <person name="Lumbsch H.T."/>
            <person name="Grewe F."/>
        </authorList>
    </citation>
    <scope>NUCLEOTIDE SEQUENCE [LARGE SCALE GENOMIC DNA]</scope>
    <source>
        <strain evidence="1 2">Grewe 0041</strain>
    </source>
</reference>
<organism evidence="1 2">
    <name type="scientific">Lepraria finkii</name>
    <dbReference type="NCBI Taxonomy" id="1340010"/>
    <lineage>
        <taxon>Eukaryota</taxon>
        <taxon>Fungi</taxon>
        <taxon>Dikarya</taxon>
        <taxon>Ascomycota</taxon>
        <taxon>Pezizomycotina</taxon>
        <taxon>Lecanoromycetes</taxon>
        <taxon>OSLEUM clade</taxon>
        <taxon>Lecanoromycetidae</taxon>
        <taxon>Lecanorales</taxon>
        <taxon>Lecanorineae</taxon>
        <taxon>Stereocaulaceae</taxon>
        <taxon>Lepraria</taxon>
    </lineage>
</organism>
<evidence type="ECO:0000313" key="2">
    <source>
        <dbReference type="Proteomes" id="UP001590951"/>
    </source>
</evidence>
<sequence length="73" mass="7959">MRKVRKAIGLPASKDVGVLATVLKSLLDVAESYLECKLGSAAATSPHLLALYEEDMGDAFDDLNLCWLRLPVR</sequence>
<gene>
    <name evidence="1" type="ORF">ABVK25_002705</name>
</gene>
<dbReference type="Proteomes" id="UP001590951">
    <property type="component" value="Unassembled WGS sequence"/>
</dbReference>
<proteinExistence type="predicted"/>